<proteinExistence type="predicted"/>
<name>A0A8J4ECQ6_9ACTN</name>
<accession>A0A8J4ECQ6</accession>
<reference evidence="3" key="1">
    <citation type="submission" date="2021-01" db="EMBL/GenBank/DDBJ databases">
        <title>Whole genome shotgun sequence of Virgisporangium ochraceum NBRC 16418.</title>
        <authorList>
            <person name="Komaki H."/>
            <person name="Tamura T."/>
        </authorList>
    </citation>
    <scope>NUCLEOTIDE SEQUENCE</scope>
    <source>
        <strain evidence="3">NBRC 16418</strain>
    </source>
</reference>
<evidence type="ECO:0000256" key="1">
    <source>
        <dbReference type="SAM" id="MobiDB-lite"/>
    </source>
</evidence>
<sequence>MSSMTAGALRLLLLALLSIGVIGMHTVGHASDHTSGPSGHRADAAVTPEGDVPRLTDAGHPCDGTCGGGTVPVGAVRSGPDPDPAPVGAGLLVVCLAVLGGLGVLALLAGARAARRPGARPARVDPAHPTRAASAPVPRFPMRLLDVAVLRT</sequence>
<dbReference type="Proteomes" id="UP000635606">
    <property type="component" value="Unassembled WGS sequence"/>
</dbReference>
<evidence type="ECO:0000313" key="3">
    <source>
        <dbReference type="EMBL" id="GIJ70735.1"/>
    </source>
</evidence>
<dbReference type="EMBL" id="BOPH01000082">
    <property type="protein sequence ID" value="GIJ70735.1"/>
    <property type="molecule type" value="Genomic_DNA"/>
</dbReference>
<gene>
    <name evidence="3" type="ORF">Voc01_056520</name>
</gene>
<evidence type="ECO:0000313" key="4">
    <source>
        <dbReference type="Proteomes" id="UP000635606"/>
    </source>
</evidence>
<keyword evidence="4" id="KW-1185">Reference proteome</keyword>
<feature type="region of interest" description="Disordered" evidence="1">
    <location>
        <begin position="116"/>
        <end position="135"/>
    </location>
</feature>
<organism evidence="3 4">
    <name type="scientific">Virgisporangium ochraceum</name>
    <dbReference type="NCBI Taxonomy" id="65505"/>
    <lineage>
        <taxon>Bacteria</taxon>
        <taxon>Bacillati</taxon>
        <taxon>Actinomycetota</taxon>
        <taxon>Actinomycetes</taxon>
        <taxon>Micromonosporales</taxon>
        <taxon>Micromonosporaceae</taxon>
        <taxon>Virgisporangium</taxon>
    </lineage>
</organism>
<feature type="transmembrane region" description="Helical" evidence="2">
    <location>
        <begin position="87"/>
        <end position="110"/>
    </location>
</feature>
<feature type="region of interest" description="Disordered" evidence="1">
    <location>
        <begin position="31"/>
        <end position="51"/>
    </location>
</feature>
<keyword evidence="2" id="KW-1133">Transmembrane helix</keyword>
<dbReference type="AlphaFoldDB" id="A0A8J4ECQ6"/>
<evidence type="ECO:0000256" key="2">
    <source>
        <dbReference type="SAM" id="Phobius"/>
    </source>
</evidence>
<keyword evidence="2" id="KW-0812">Transmembrane</keyword>
<comment type="caution">
    <text evidence="3">The sequence shown here is derived from an EMBL/GenBank/DDBJ whole genome shotgun (WGS) entry which is preliminary data.</text>
</comment>
<keyword evidence="2" id="KW-0472">Membrane</keyword>
<protein>
    <submittedName>
        <fullName evidence="3">Uncharacterized protein</fullName>
    </submittedName>
</protein>